<gene>
    <name evidence="1" type="ORF">B296_00028364</name>
</gene>
<reference evidence="1 2" key="1">
    <citation type="journal article" date="2014" name="Agronomy (Basel)">
        <title>A Draft Genome Sequence for Ensete ventricosum, the Drought-Tolerant Tree Against Hunger.</title>
        <authorList>
            <person name="Harrison J."/>
            <person name="Moore K.A."/>
            <person name="Paszkiewicz K."/>
            <person name="Jones T."/>
            <person name="Grant M."/>
            <person name="Ambacheew D."/>
            <person name="Muzemil S."/>
            <person name="Studholme D.J."/>
        </authorList>
    </citation>
    <scope>NUCLEOTIDE SEQUENCE [LARGE SCALE GENOMIC DNA]</scope>
</reference>
<protein>
    <submittedName>
        <fullName evidence="1">Uncharacterized protein</fullName>
    </submittedName>
</protein>
<accession>A0A426Z7F6</accession>
<sequence>MAKTRSTLAGPTLGYKFELWCLVGWGSYYLIDGIEPSLTLFLACFRLGKGWGSYYLIAMSGFKVDGTPSNNKGWKSHFFFVSTFICCGFGLKWIDCDIDNSPPFLLKEEILRSAPSPTHAAPTTQPGAIEEVEWPAKKMKVLVTKPPTNVAPVVPAAIALRKETLAPTVFEKEAAPHGEGSSKLIVQSALKKVKGSLAEEQCIAPERAQASIIQYKETPDFKLGLERMGQVSYEYGYRVVLAHFQARHPKLEIEEDSYATLLEEEDVSMESSSNNRVSRQRLVPLVSEDLLYPITCDFDSSYVLVQDGSSRDYFYIRRAAPGSSC</sequence>
<evidence type="ECO:0000313" key="2">
    <source>
        <dbReference type="Proteomes" id="UP000287651"/>
    </source>
</evidence>
<evidence type="ECO:0000313" key="1">
    <source>
        <dbReference type="EMBL" id="RRT59909.1"/>
    </source>
</evidence>
<dbReference type="EMBL" id="AMZH03008014">
    <property type="protein sequence ID" value="RRT59909.1"/>
    <property type="molecule type" value="Genomic_DNA"/>
</dbReference>
<proteinExistence type="predicted"/>
<dbReference type="AlphaFoldDB" id="A0A426Z7F6"/>
<dbReference type="Proteomes" id="UP000287651">
    <property type="component" value="Unassembled WGS sequence"/>
</dbReference>
<organism evidence="1 2">
    <name type="scientific">Ensete ventricosum</name>
    <name type="common">Abyssinian banana</name>
    <name type="synonym">Musa ensete</name>
    <dbReference type="NCBI Taxonomy" id="4639"/>
    <lineage>
        <taxon>Eukaryota</taxon>
        <taxon>Viridiplantae</taxon>
        <taxon>Streptophyta</taxon>
        <taxon>Embryophyta</taxon>
        <taxon>Tracheophyta</taxon>
        <taxon>Spermatophyta</taxon>
        <taxon>Magnoliopsida</taxon>
        <taxon>Liliopsida</taxon>
        <taxon>Zingiberales</taxon>
        <taxon>Musaceae</taxon>
        <taxon>Ensete</taxon>
    </lineage>
</organism>
<name>A0A426Z7F6_ENSVE</name>
<comment type="caution">
    <text evidence="1">The sequence shown here is derived from an EMBL/GenBank/DDBJ whole genome shotgun (WGS) entry which is preliminary data.</text>
</comment>